<dbReference type="EMBL" id="BJUB01000012">
    <property type="protein sequence ID" value="GEK22895.1"/>
    <property type="molecule type" value="Genomic_DNA"/>
</dbReference>
<keyword evidence="2" id="KW-1185">Reference proteome</keyword>
<evidence type="ECO:0000313" key="1">
    <source>
        <dbReference type="EMBL" id="GEK22895.1"/>
    </source>
</evidence>
<dbReference type="AlphaFoldDB" id="A0A510VCK9"/>
<sequence>MEHTMTVPSTTLVQLVRELTTSDPSGRGLAADGITDLVGALDAGQALVVAQLIVWLAVDEDDAVALESQLNALAELAANDLLPAGIAAEVRAVPESRLQGSSLEHYEYLMSVVDGPDPATP</sequence>
<protein>
    <submittedName>
        <fullName evidence="1">Uncharacterized protein</fullName>
    </submittedName>
</protein>
<evidence type="ECO:0000313" key="2">
    <source>
        <dbReference type="Proteomes" id="UP000321118"/>
    </source>
</evidence>
<name>A0A510VCK9_9CELL</name>
<proteinExistence type="predicted"/>
<reference evidence="1 2" key="1">
    <citation type="submission" date="2019-07" db="EMBL/GenBank/DDBJ databases">
        <title>Whole genome shotgun sequence of Cellulomonas xylanilytica NBRC 101102.</title>
        <authorList>
            <person name="Hosoyama A."/>
            <person name="Uohara A."/>
            <person name="Ohji S."/>
            <person name="Ichikawa N."/>
        </authorList>
    </citation>
    <scope>NUCLEOTIDE SEQUENCE [LARGE SCALE GENOMIC DNA]</scope>
    <source>
        <strain evidence="1 2">NBRC 101102</strain>
    </source>
</reference>
<comment type="caution">
    <text evidence="1">The sequence shown here is derived from an EMBL/GenBank/DDBJ whole genome shotgun (WGS) entry which is preliminary data.</text>
</comment>
<organism evidence="1 2">
    <name type="scientific">Cellulomonas xylanilytica</name>
    <dbReference type="NCBI Taxonomy" id="233583"/>
    <lineage>
        <taxon>Bacteria</taxon>
        <taxon>Bacillati</taxon>
        <taxon>Actinomycetota</taxon>
        <taxon>Actinomycetes</taxon>
        <taxon>Micrococcales</taxon>
        <taxon>Cellulomonadaceae</taxon>
        <taxon>Cellulomonas</taxon>
    </lineage>
</organism>
<gene>
    <name evidence="1" type="ORF">CXY01_34150</name>
</gene>
<dbReference type="Proteomes" id="UP000321118">
    <property type="component" value="Unassembled WGS sequence"/>
</dbReference>
<accession>A0A510VCK9</accession>